<reference evidence="2" key="1">
    <citation type="journal article" date="2019" name="Int. J. Syst. Evol. Microbiol.">
        <title>The Global Catalogue of Microorganisms (GCM) 10K type strain sequencing project: providing services to taxonomists for standard genome sequencing and annotation.</title>
        <authorList>
            <consortium name="The Broad Institute Genomics Platform"/>
            <consortium name="The Broad Institute Genome Sequencing Center for Infectious Disease"/>
            <person name="Wu L."/>
            <person name="Ma J."/>
        </authorList>
    </citation>
    <scope>NUCLEOTIDE SEQUENCE [LARGE SCALE GENOMIC DNA]</scope>
    <source>
        <strain evidence="2">CCUG 43111</strain>
    </source>
</reference>
<name>A0ABW0MR50_9BURK</name>
<organism evidence="1 2">
    <name type="scientific">Massilia suwonensis</name>
    <dbReference type="NCBI Taxonomy" id="648895"/>
    <lineage>
        <taxon>Bacteria</taxon>
        <taxon>Pseudomonadati</taxon>
        <taxon>Pseudomonadota</taxon>
        <taxon>Betaproteobacteria</taxon>
        <taxon>Burkholderiales</taxon>
        <taxon>Oxalobacteraceae</taxon>
        <taxon>Telluria group</taxon>
        <taxon>Massilia</taxon>
    </lineage>
</organism>
<gene>
    <name evidence="1" type="ORF">ACFPQ5_16130</name>
</gene>
<accession>A0ABW0MR50</accession>
<dbReference type="RefSeq" id="WP_379757751.1">
    <property type="nucleotide sequence ID" value="NZ_JBHSMR010000013.1"/>
</dbReference>
<sequence length="106" mass="11628">MNPRTIHSLMASFPAVDAHARSWVNVLERDGTLRTEALGHLLDTYIAATTVLVWVNRKCGAMLPKNQAITFIAEHVGQGEIKVADREFQGFVVVAMNGAATGWTHQ</sequence>
<proteinExistence type="predicted"/>
<keyword evidence="2" id="KW-1185">Reference proteome</keyword>
<protein>
    <submittedName>
        <fullName evidence="1">Uncharacterized protein</fullName>
    </submittedName>
</protein>
<evidence type="ECO:0000313" key="2">
    <source>
        <dbReference type="Proteomes" id="UP001596101"/>
    </source>
</evidence>
<dbReference type="Proteomes" id="UP001596101">
    <property type="component" value="Unassembled WGS sequence"/>
</dbReference>
<evidence type="ECO:0000313" key="1">
    <source>
        <dbReference type="EMBL" id="MFC5479727.1"/>
    </source>
</evidence>
<dbReference type="EMBL" id="JBHSMR010000013">
    <property type="protein sequence ID" value="MFC5479727.1"/>
    <property type="molecule type" value="Genomic_DNA"/>
</dbReference>
<comment type="caution">
    <text evidence="1">The sequence shown here is derived from an EMBL/GenBank/DDBJ whole genome shotgun (WGS) entry which is preliminary data.</text>
</comment>